<gene>
    <name evidence="3" type="ORF">OBBRIDRAFT_788767</name>
</gene>
<keyword evidence="2" id="KW-1133">Transmembrane helix</keyword>
<evidence type="ECO:0000256" key="2">
    <source>
        <dbReference type="SAM" id="Phobius"/>
    </source>
</evidence>
<evidence type="ECO:0000313" key="3">
    <source>
        <dbReference type="EMBL" id="OCH95030.1"/>
    </source>
</evidence>
<protein>
    <submittedName>
        <fullName evidence="3">Uncharacterized protein</fullName>
    </submittedName>
</protein>
<feature type="compositionally biased region" description="Low complexity" evidence="1">
    <location>
        <begin position="167"/>
        <end position="184"/>
    </location>
</feature>
<feature type="region of interest" description="Disordered" evidence="1">
    <location>
        <begin position="326"/>
        <end position="374"/>
    </location>
</feature>
<feature type="compositionally biased region" description="Polar residues" evidence="1">
    <location>
        <begin position="255"/>
        <end position="264"/>
    </location>
</feature>
<keyword evidence="4" id="KW-1185">Reference proteome</keyword>
<dbReference type="OrthoDB" id="2666783at2759"/>
<reference evidence="3 4" key="1">
    <citation type="submission" date="2016-07" db="EMBL/GenBank/DDBJ databases">
        <title>Draft genome of the white-rot fungus Obba rivulosa 3A-2.</title>
        <authorList>
            <consortium name="DOE Joint Genome Institute"/>
            <person name="Miettinen O."/>
            <person name="Riley R."/>
            <person name="Acob R."/>
            <person name="Barry K."/>
            <person name="Cullen D."/>
            <person name="De Vries R."/>
            <person name="Hainaut M."/>
            <person name="Hatakka A."/>
            <person name="Henrissat B."/>
            <person name="Hilden K."/>
            <person name="Kuo R."/>
            <person name="Labutti K."/>
            <person name="Lipzen A."/>
            <person name="Makela M.R."/>
            <person name="Sandor L."/>
            <person name="Spatafora J.W."/>
            <person name="Grigoriev I.V."/>
            <person name="Hibbett D.S."/>
        </authorList>
    </citation>
    <scope>NUCLEOTIDE SEQUENCE [LARGE SCALE GENOMIC DNA]</scope>
    <source>
        <strain evidence="3 4">3A-2</strain>
    </source>
</reference>
<evidence type="ECO:0000313" key="4">
    <source>
        <dbReference type="Proteomes" id="UP000250043"/>
    </source>
</evidence>
<organism evidence="3 4">
    <name type="scientific">Obba rivulosa</name>
    <dbReference type="NCBI Taxonomy" id="1052685"/>
    <lineage>
        <taxon>Eukaryota</taxon>
        <taxon>Fungi</taxon>
        <taxon>Dikarya</taxon>
        <taxon>Basidiomycota</taxon>
        <taxon>Agaricomycotina</taxon>
        <taxon>Agaricomycetes</taxon>
        <taxon>Polyporales</taxon>
        <taxon>Gelatoporiaceae</taxon>
        <taxon>Obba</taxon>
    </lineage>
</organism>
<dbReference type="AlphaFoldDB" id="A0A8E2J5I5"/>
<proteinExistence type="predicted"/>
<feature type="region of interest" description="Disordered" evidence="1">
    <location>
        <begin position="442"/>
        <end position="479"/>
    </location>
</feature>
<feature type="transmembrane region" description="Helical" evidence="2">
    <location>
        <begin position="116"/>
        <end position="135"/>
    </location>
</feature>
<feature type="transmembrane region" description="Helical" evidence="2">
    <location>
        <begin position="46"/>
        <end position="70"/>
    </location>
</feature>
<feature type="compositionally biased region" description="Polar residues" evidence="1">
    <location>
        <begin position="327"/>
        <end position="338"/>
    </location>
</feature>
<feature type="compositionally biased region" description="Low complexity" evidence="1">
    <location>
        <begin position="209"/>
        <end position="218"/>
    </location>
</feature>
<dbReference type="EMBL" id="KV722339">
    <property type="protein sequence ID" value="OCH95030.1"/>
    <property type="molecule type" value="Genomic_DNA"/>
</dbReference>
<name>A0A8E2J5I5_9APHY</name>
<feature type="region of interest" description="Disordered" evidence="1">
    <location>
        <begin position="154"/>
        <end position="304"/>
    </location>
</feature>
<sequence>MEWWHAFRRFRRVFFAFIAIVCLGWAAVLSVYLAREWKHFDLIQRTIVLAMIAVNGLSSLLLYLMIVVVFKVWLDLARVLFLLAIHAGSAVAYTLFRKKFSCSIFKSQATCEEVSIIFFATGWALAGLFVGYAAILCLMSRVPRPLPLITPNPLLTSESSSPRDSRASVSSTTQLLRSTLTGTLEKYERPTSPASVYSQDERPRSQLKQLHLLSGLPSSPRPPSQQHRRDMSYGATRGPSPAQGPYATWPRSASPAMSTNSSVYSLPAQPAQRPSLGTEVRQVRQMSPAPSQTSRRSPALRPPMIDPFLDQSGLDNVPDTARAELNFPSTAGTSSTATLREHLNRGGSPRMERGMANPAQARSGSPYSPPRGLPYQLQPGPMGAFGMQAGSPYMQHPGAVAWYYNTYPAYMSAARTLNVPSRTHTATPNSIHSVAPSIHFTEHHGARQPPPAHVRAASDPMQRPHTAHPRLEPDIPLPNPFAMVATGDIRRYGSVPNEKAFEQGTVYPQTESVRNLAHMRPQYGPVGFPPAGPYVRERVAYQPQQWGPPSRMPERRRPSM</sequence>
<keyword evidence="2" id="KW-0812">Transmembrane</keyword>
<feature type="transmembrane region" description="Helical" evidence="2">
    <location>
        <begin position="12"/>
        <end position="34"/>
    </location>
</feature>
<keyword evidence="2" id="KW-0472">Membrane</keyword>
<dbReference type="Proteomes" id="UP000250043">
    <property type="component" value="Unassembled WGS sequence"/>
</dbReference>
<evidence type="ECO:0000256" key="1">
    <source>
        <dbReference type="SAM" id="MobiDB-lite"/>
    </source>
</evidence>
<feature type="transmembrane region" description="Helical" evidence="2">
    <location>
        <begin position="76"/>
        <end position="96"/>
    </location>
</feature>
<accession>A0A8E2J5I5</accession>
<feature type="region of interest" description="Disordered" evidence="1">
    <location>
        <begin position="540"/>
        <end position="560"/>
    </location>
</feature>
<feature type="compositionally biased region" description="Polar residues" evidence="1">
    <location>
        <begin position="284"/>
        <end position="296"/>
    </location>
</feature>